<feature type="disulfide bond" evidence="21">
    <location>
        <begin position="641"/>
        <end position="650"/>
    </location>
</feature>
<keyword evidence="9 21" id="KW-1015">Disulfide bond</keyword>
<feature type="compositionally biased region" description="Basic residues" evidence="23">
    <location>
        <begin position="187"/>
        <end position="196"/>
    </location>
</feature>
<dbReference type="CDD" id="cd22295">
    <property type="entry name" value="cc_LAMB_C"/>
    <property type="match status" value="1"/>
</dbReference>
<evidence type="ECO:0000256" key="12">
    <source>
        <dbReference type="ARBA" id="ARBA00065312"/>
    </source>
</evidence>
<evidence type="ECO:0000256" key="2">
    <source>
        <dbReference type="ARBA" id="ARBA00022525"/>
    </source>
</evidence>
<feature type="disulfide bond" evidence="21">
    <location>
        <begin position="697"/>
        <end position="706"/>
    </location>
</feature>
<feature type="region of interest" description="Disordered" evidence="23">
    <location>
        <begin position="1212"/>
        <end position="1238"/>
    </location>
</feature>
<evidence type="ECO:0000256" key="23">
    <source>
        <dbReference type="SAM" id="MobiDB-lite"/>
    </source>
</evidence>
<dbReference type="GO" id="GO:0034446">
    <property type="term" value="P:substrate adhesion-dependent cell spreading"/>
    <property type="evidence" value="ECO:0007669"/>
    <property type="project" value="TreeGrafter"/>
</dbReference>
<evidence type="ECO:0000256" key="11">
    <source>
        <dbReference type="ARBA" id="ARBA00023292"/>
    </source>
</evidence>
<comment type="caution">
    <text evidence="26">The sequence shown here is derived from an EMBL/GenBank/DDBJ whole genome shotgun (WGS) entry which is preliminary data.</text>
</comment>
<dbReference type="SMART" id="SM00180">
    <property type="entry name" value="EGF_Lam"/>
    <property type="match status" value="10"/>
</dbReference>
<feature type="disulfide bond" evidence="21">
    <location>
        <begin position="806"/>
        <end position="820"/>
    </location>
</feature>
<evidence type="ECO:0000256" key="1">
    <source>
        <dbReference type="ARBA" id="ARBA00004302"/>
    </source>
</evidence>
<dbReference type="InterPro" id="IPR050440">
    <property type="entry name" value="Laminin/Netrin_ECM"/>
</dbReference>
<feature type="disulfide bond" evidence="21">
    <location>
        <begin position="435"/>
        <end position="444"/>
    </location>
</feature>
<keyword evidence="5" id="KW-0677">Repeat</keyword>
<evidence type="ECO:0000256" key="5">
    <source>
        <dbReference type="ARBA" id="ARBA00022737"/>
    </source>
</evidence>
<dbReference type="SMART" id="SM00181">
    <property type="entry name" value="EGF"/>
    <property type="match status" value="6"/>
</dbReference>
<evidence type="ECO:0000256" key="7">
    <source>
        <dbReference type="ARBA" id="ARBA00022889"/>
    </source>
</evidence>
<dbReference type="FunFam" id="2.10.25.10:FF:000090">
    <property type="entry name" value="laminin subunit alpha"/>
    <property type="match status" value="1"/>
</dbReference>
<dbReference type="InterPro" id="IPR000742">
    <property type="entry name" value="EGF"/>
</dbReference>
<dbReference type="FunFam" id="2.10.25.10:FF:000083">
    <property type="entry name" value="Laminin subunit alpha"/>
    <property type="match status" value="1"/>
</dbReference>
<feature type="region of interest" description="Disordered" evidence="23">
    <location>
        <begin position="179"/>
        <end position="219"/>
    </location>
</feature>
<feature type="disulfide bond" evidence="21">
    <location>
        <begin position="414"/>
        <end position="426"/>
    </location>
</feature>
<dbReference type="PROSITE" id="PS00022">
    <property type="entry name" value="EGF_1"/>
    <property type="match status" value="1"/>
</dbReference>
<comment type="subcellular location">
    <subcellularLocation>
        <location evidence="1">Secreted</location>
        <location evidence="1">Extracellular space</location>
        <location evidence="1">Extracellular matrix</location>
        <location evidence="1">Basement membrane</location>
    </subcellularLocation>
</comment>
<evidence type="ECO:0000259" key="25">
    <source>
        <dbReference type="PROSITE" id="PS51116"/>
    </source>
</evidence>
<dbReference type="Pfam" id="PF00053">
    <property type="entry name" value="EGF_laminin"/>
    <property type="match status" value="9"/>
</dbReference>
<dbReference type="PROSITE" id="PS50027">
    <property type="entry name" value="EGF_LAM_2"/>
    <property type="match status" value="8"/>
</dbReference>
<feature type="domain" description="Laminin IV type B" evidence="25">
    <location>
        <begin position="141"/>
        <end position="408"/>
    </location>
</feature>
<feature type="disulfide bond" evidence="21">
    <location>
        <begin position="464"/>
        <end position="481"/>
    </location>
</feature>
<feature type="disulfide bond" evidence="21">
    <location>
        <begin position="794"/>
        <end position="803"/>
    </location>
</feature>
<feature type="disulfide bond" evidence="21">
    <location>
        <begin position="746"/>
        <end position="755"/>
    </location>
</feature>
<name>A0A3L8SBZ1_CHLGU</name>
<protein>
    <recommendedName>
        <fullName evidence="13">Laminin subunit beta-1</fullName>
    </recommendedName>
    <alternativeName>
        <fullName evidence="16">Laminin B1 chain</fullName>
    </alternativeName>
    <alternativeName>
        <fullName evidence="14">Laminin-1 subunit beta</fullName>
    </alternativeName>
    <alternativeName>
        <fullName evidence="18">Laminin-10 subunit beta</fullName>
    </alternativeName>
    <alternativeName>
        <fullName evidence="15">Laminin-12 subunit beta</fullName>
    </alternativeName>
    <alternativeName>
        <fullName evidence="19">Laminin-2 subunit beta</fullName>
    </alternativeName>
    <alternativeName>
        <fullName evidence="17">Laminin-6 subunit beta</fullName>
    </alternativeName>
    <alternativeName>
        <fullName evidence="20">Laminin-8 subunit beta</fullName>
    </alternativeName>
</protein>
<dbReference type="EMBL" id="QUSF01000032">
    <property type="protein sequence ID" value="RLV99491.1"/>
    <property type="molecule type" value="Genomic_DNA"/>
</dbReference>
<dbReference type="SUPFAM" id="SSF57196">
    <property type="entry name" value="EGF/Laminin"/>
    <property type="match status" value="10"/>
</dbReference>
<keyword evidence="8 22" id="KW-0175">Coiled coil</keyword>
<dbReference type="FunFam" id="2.10.25.10:FF:000130">
    <property type="entry name" value="Laminin subunit beta 1"/>
    <property type="match status" value="1"/>
</dbReference>
<dbReference type="GO" id="GO:0009888">
    <property type="term" value="P:tissue development"/>
    <property type="evidence" value="ECO:0007669"/>
    <property type="project" value="TreeGrafter"/>
</dbReference>
<evidence type="ECO:0000256" key="8">
    <source>
        <dbReference type="ARBA" id="ARBA00023054"/>
    </source>
</evidence>
<accession>A0A3L8SBZ1</accession>
<feature type="domain" description="Laminin EGF-like" evidence="24">
    <location>
        <begin position="669"/>
        <end position="729"/>
    </location>
</feature>
<evidence type="ECO:0000256" key="4">
    <source>
        <dbReference type="ARBA" id="ARBA00022729"/>
    </source>
</evidence>
<organism evidence="26 27">
    <name type="scientific">Chloebia gouldiae</name>
    <name type="common">Gouldian finch</name>
    <name type="synonym">Erythrura gouldiae</name>
    <dbReference type="NCBI Taxonomy" id="44316"/>
    <lineage>
        <taxon>Eukaryota</taxon>
        <taxon>Metazoa</taxon>
        <taxon>Chordata</taxon>
        <taxon>Craniata</taxon>
        <taxon>Vertebrata</taxon>
        <taxon>Euteleostomi</taxon>
        <taxon>Archelosauria</taxon>
        <taxon>Archosauria</taxon>
        <taxon>Dinosauria</taxon>
        <taxon>Saurischia</taxon>
        <taxon>Theropoda</taxon>
        <taxon>Coelurosauria</taxon>
        <taxon>Aves</taxon>
        <taxon>Neognathae</taxon>
        <taxon>Neoaves</taxon>
        <taxon>Telluraves</taxon>
        <taxon>Australaves</taxon>
        <taxon>Passeriformes</taxon>
        <taxon>Passeroidea</taxon>
        <taxon>Passeridae</taxon>
        <taxon>Chloebia</taxon>
    </lineage>
</organism>
<reference evidence="26 27" key="1">
    <citation type="journal article" date="2018" name="Proc. R. Soc. B">
        <title>A non-coding region near Follistatin controls head colour polymorphism in the Gouldian finch.</title>
        <authorList>
            <person name="Toomey M.B."/>
            <person name="Marques C.I."/>
            <person name="Andrade P."/>
            <person name="Araujo P.M."/>
            <person name="Sabatino S."/>
            <person name="Gazda M.A."/>
            <person name="Afonso S."/>
            <person name="Lopes R.J."/>
            <person name="Corbo J.C."/>
            <person name="Carneiro M."/>
        </authorList>
    </citation>
    <scope>NUCLEOTIDE SEQUENCE [LARGE SCALE GENOMIC DNA]</scope>
    <source>
        <strain evidence="26">Red01</strain>
        <tissue evidence="26">Muscle</tissue>
    </source>
</reference>
<dbReference type="FunFam" id="2.10.25.10:FF:000101">
    <property type="entry name" value="Laminin subunit beta 1"/>
    <property type="match status" value="1"/>
</dbReference>
<feature type="disulfide bond" evidence="21">
    <location>
        <begin position="85"/>
        <end position="99"/>
    </location>
</feature>
<feature type="domain" description="Laminin EGF-like" evidence="24">
    <location>
        <begin position="462"/>
        <end position="507"/>
    </location>
</feature>
<feature type="domain" description="Laminin EGF-like" evidence="24">
    <location>
        <begin position="414"/>
        <end position="461"/>
    </location>
</feature>
<dbReference type="InterPro" id="IPR013015">
    <property type="entry name" value="Laminin_IV_B"/>
</dbReference>
<sequence length="1337" mass="145880">MWHSCMRRDGGMTMEGMKMDGYGMGKEGHEACGVRSHWHPLTCARVGAACRCDPRGTVAGSSPCDPISGDCYCKRFVAGRSCSQCVPEFWGLSYDLGGCRPCACDFGGSYNNRCSMEDGACPCRPHIMGRQCDQVQPGFFCAPLDYYTYEAEQATGHGHSHPQLPGAIRVEVPQDCLDYDTKETPGRKGRSRHQHSPLRVPQPPFPSRRSRQQPPKLDVEEVVRDSAGRMVTWTGLGFARVRDGAGLTFRVDNVPYPMDYELLLRYEPESAEDWEAVVSVSSQVLPTSSRCGNLLPSEQMYRESLPHSQRYVLLSRPFCFEPSTPYEVTMRLQRAGVTQRHPGAFILIDSLVLLPRVSELPGFHGAEAAARLEELERYQCLEVFRMAPPHPLAQACARLVCSVSALMHGGALPCQCDPQGSRSSECQVQGGQCECKPHVIGRRCDHCAPGSYGFGPLGCSPCTCSAEGSVSQLCDKVSGQCRCQPGTVGRQCDQCQPGHWGFPACRPCQCNGHAEECDPRTGTCLRCRDHTSGRHCERCQDGYYGNPVLGSGQQCRPCPCPGYPGTRHYHGSTCHADDETHHIVCLCAPGYAGPRCDRCSPGYFGAPEMEGGECRPCQCNNNIDASDPEGCDPRTGQCLRCLYHTAGPRCAQCQPGYYGNALQRSCRRCGCDPRGTLASHCTDGTCDCDRGTGACACRPNVVGKSCDRCAPHFWSLGRERGCEPCGCHPTHALHPACDTVTGQCQCQPGFGGRVCSQCQEHHWGDPEQECRACECEPLGAESLQCEQDNGQCRCRLGFGGLRCDRCQRGYQEPFPHCSPCHPCFGRWDLAVGSLREGLQRLGAQVQALREGGSALPLSPRRLRELEEALGHVEQLMGEGDSPELEQHLDQLAQADMQHHDRLAELSHELGGLNRTTSDLQILLGTVAAAGFTESYRSILASTEASRQAEVVANGTAGELNRAQMTQRATERALQQRGDIFRRGTAAARKSLRETQKQVMGLSIARINEKICGAPGDQSCMHASCGGALCRDSAGTRHCGGIGCAGALPVSARALSSAHNASQQLDVALGQLGVVAQKMQEVQELARGARSRAEEALGRSQAARSRAEKAMAQLRDFIRRIKAFLAEEGADPGSIELVARQVLNISLPSSPAQIQELLWEMRDSISQLEGVDAVLNSTAEGLAAERRLQVLDRKEAQAQRRLRELAQRITTLQQRGRDARHMAQQAKDGAQRATTTSGTLSQDLAQVTQRYVVLKNRVGTLDRVSGGALQRVSQLMAEAQDLLDKASNSKRKLEDLEQRFGANERTMAAKVTRLQALEQQVTGLLQEIRERANAYATC</sequence>
<evidence type="ECO:0000256" key="18">
    <source>
        <dbReference type="ARBA" id="ARBA00082919"/>
    </source>
</evidence>
<evidence type="ECO:0000256" key="19">
    <source>
        <dbReference type="ARBA" id="ARBA00083431"/>
    </source>
</evidence>
<evidence type="ECO:0000256" key="6">
    <source>
        <dbReference type="ARBA" id="ARBA00022869"/>
    </source>
</evidence>
<feature type="disulfide bond" evidence="21">
    <location>
        <begin position="775"/>
        <end position="792"/>
    </location>
</feature>
<feature type="disulfide bond" evidence="21">
    <location>
        <begin position="527"/>
        <end position="536"/>
    </location>
</feature>
<keyword evidence="10" id="KW-0325">Glycoprotein</keyword>
<evidence type="ECO:0000256" key="20">
    <source>
        <dbReference type="ARBA" id="ARBA00083813"/>
    </source>
</evidence>
<feature type="domain" description="Laminin EGF-like" evidence="24">
    <location>
        <begin position="731"/>
        <end position="772"/>
    </location>
</feature>
<dbReference type="GO" id="GO:0005606">
    <property type="term" value="C:laminin-1 complex"/>
    <property type="evidence" value="ECO:0007669"/>
    <property type="project" value="UniProtKB-ARBA"/>
</dbReference>
<feature type="disulfide bond" evidence="21">
    <location>
        <begin position="483"/>
        <end position="492"/>
    </location>
</feature>
<dbReference type="FunFam" id="2.10.25.10:FF:000280">
    <property type="entry name" value="Laminin subunit beta 4"/>
    <property type="match status" value="1"/>
</dbReference>
<feature type="domain" description="Laminin EGF-like" evidence="24">
    <location>
        <begin position="773"/>
        <end position="822"/>
    </location>
</feature>
<evidence type="ECO:0000256" key="17">
    <source>
        <dbReference type="ARBA" id="ARBA00076958"/>
    </source>
</evidence>
<keyword evidence="27" id="KW-1185">Reference proteome</keyword>
<dbReference type="PANTHER" id="PTHR10574:SF36">
    <property type="entry name" value="LAMININ SUBUNIT BETA-2"/>
    <property type="match status" value="1"/>
</dbReference>
<keyword evidence="4" id="KW-0732">Signal</keyword>
<keyword evidence="3" id="KW-0272">Extracellular matrix</keyword>
<dbReference type="PRINTS" id="PR00011">
    <property type="entry name" value="EGFLAMININ"/>
</dbReference>
<dbReference type="Proteomes" id="UP000276834">
    <property type="component" value="Unassembled WGS sequence"/>
</dbReference>
<feature type="disulfide bond" evidence="21">
    <location>
        <begin position="416"/>
        <end position="433"/>
    </location>
</feature>
<feature type="domain" description="Laminin EGF-like" evidence="24">
    <location>
        <begin position="508"/>
        <end position="557"/>
    </location>
</feature>
<gene>
    <name evidence="26" type="ORF">DV515_00009798</name>
</gene>
<feature type="disulfide bond" evidence="21">
    <location>
        <begin position="73"/>
        <end position="82"/>
    </location>
</feature>
<evidence type="ECO:0000256" key="21">
    <source>
        <dbReference type="PROSITE-ProRule" id="PRU00460"/>
    </source>
</evidence>
<dbReference type="GO" id="GO:0016477">
    <property type="term" value="P:cell migration"/>
    <property type="evidence" value="ECO:0007669"/>
    <property type="project" value="TreeGrafter"/>
</dbReference>
<dbReference type="PROSITE" id="PS01248">
    <property type="entry name" value="EGF_LAM_1"/>
    <property type="match status" value="4"/>
</dbReference>
<evidence type="ECO:0000256" key="16">
    <source>
        <dbReference type="ARBA" id="ARBA00076920"/>
    </source>
</evidence>
<dbReference type="FunFam" id="2.10.25.10:FF:000138">
    <property type="entry name" value="Laminin subunit beta 1"/>
    <property type="match status" value="1"/>
</dbReference>
<dbReference type="GO" id="GO:0007411">
    <property type="term" value="P:axon guidance"/>
    <property type="evidence" value="ECO:0007669"/>
    <property type="project" value="TreeGrafter"/>
</dbReference>
<proteinExistence type="predicted"/>
<dbReference type="PROSITE" id="PS51116">
    <property type="entry name" value="LAMININ_IVB"/>
    <property type="match status" value="1"/>
</dbReference>
<evidence type="ECO:0000256" key="14">
    <source>
        <dbReference type="ARBA" id="ARBA00075282"/>
    </source>
</evidence>
<dbReference type="GO" id="GO:0005737">
    <property type="term" value="C:cytoplasm"/>
    <property type="evidence" value="ECO:0007669"/>
    <property type="project" value="UniProtKB-ARBA"/>
</dbReference>
<keyword evidence="11 21" id="KW-0424">Laminin EGF-like domain</keyword>
<comment type="caution">
    <text evidence="21">Lacks conserved residue(s) required for the propagation of feature annotation.</text>
</comment>
<keyword evidence="2" id="KW-0964">Secreted</keyword>
<dbReference type="InterPro" id="IPR056863">
    <property type="entry name" value="LMN_ATRN_NET-like_EGF"/>
</dbReference>
<keyword evidence="7" id="KW-0130">Cell adhesion</keyword>
<evidence type="ECO:0000256" key="10">
    <source>
        <dbReference type="ARBA" id="ARBA00023180"/>
    </source>
</evidence>
<dbReference type="PANTHER" id="PTHR10574">
    <property type="entry name" value="NETRIN/LAMININ-RELATED"/>
    <property type="match status" value="1"/>
</dbReference>
<evidence type="ECO:0000313" key="26">
    <source>
        <dbReference type="EMBL" id="RLV99491.1"/>
    </source>
</evidence>
<dbReference type="InterPro" id="IPR056558">
    <property type="entry name" value="LAMB1-4_helical"/>
</dbReference>
<evidence type="ECO:0000256" key="9">
    <source>
        <dbReference type="ARBA" id="ARBA00023157"/>
    </source>
</evidence>
<dbReference type="FunFam" id="2.10.25.10:FF:000065">
    <property type="entry name" value="Laminin subunit beta 1"/>
    <property type="match status" value="1"/>
</dbReference>
<comment type="subunit">
    <text evidence="12">Laminin is a complex glycoprotein, consisting of three different polypeptide chains (alpha, beta, gamma), which are bound to each other by disulfide bonds into a cross-shaped molecule comprising one long and three short arms with globules at each end. Beta-1 is a subunit of laminin-1 (laminin-111 or EHS laminin), laminin-2 (laminin-211 or merosin), laminin-6 (laminin-311 or K-laminin), laminin-8 (laminin-411), laminin-10 (laminin-511) and laminin-12 (laminin-213). Interacts with ITGB1.</text>
</comment>
<dbReference type="Pfam" id="PF21199">
    <property type="entry name" value="LAMININ_IV_B"/>
    <property type="match status" value="1"/>
</dbReference>
<feature type="domain" description="Laminin EGF-like" evidence="24">
    <location>
        <begin position="50"/>
        <end position="101"/>
    </location>
</feature>
<dbReference type="Pfam" id="PF23219">
    <property type="entry name" value="LAMB1"/>
    <property type="match status" value="1"/>
</dbReference>
<dbReference type="FunFam" id="2.10.25.10:FF:000145">
    <property type="entry name" value="Laminin subunit beta 1"/>
    <property type="match status" value="1"/>
</dbReference>
<dbReference type="FunFam" id="2.10.25.10:FF:000011">
    <property type="entry name" value="Cadherin EGF LAG seven-pass G-type receptor"/>
    <property type="match status" value="1"/>
</dbReference>
<dbReference type="OrthoDB" id="5985440at2759"/>
<dbReference type="FunFam" id="2.10.25.10:FF:000135">
    <property type="entry name" value="Laminin subunit beta 4"/>
    <property type="match status" value="1"/>
</dbReference>
<keyword evidence="6" id="KW-0084">Basement membrane</keyword>
<dbReference type="GO" id="GO:0070831">
    <property type="term" value="P:basement membrane assembly"/>
    <property type="evidence" value="ECO:0007669"/>
    <property type="project" value="TreeGrafter"/>
</dbReference>
<dbReference type="InterPro" id="IPR002049">
    <property type="entry name" value="LE_dom"/>
</dbReference>
<dbReference type="Pfam" id="PF24973">
    <property type="entry name" value="EGF_LMN_ATRN"/>
    <property type="match status" value="1"/>
</dbReference>
<evidence type="ECO:0000256" key="22">
    <source>
        <dbReference type="SAM" id="Coils"/>
    </source>
</evidence>
<feature type="disulfide bond" evidence="21">
    <location>
        <begin position="462"/>
        <end position="474"/>
    </location>
</feature>
<evidence type="ECO:0000256" key="3">
    <source>
        <dbReference type="ARBA" id="ARBA00022530"/>
    </source>
</evidence>
<dbReference type="Gene3D" id="2.10.25.10">
    <property type="entry name" value="Laminin"/>
    <property type="match status" value="10"/>
</dbReference>
<dbReference type="CDD" id="cd00055">
    <property type="entry name" value="EGF_Lam"/>
    <property type="match status" value="10"/>
</dbReference>
<dbReference type="GO" id="GO:0043259">
    <property type="term" value="C:laminin-10 complex"/>
    <property type="evidence" value="ECO:0007669"/>
    <property type="project" value="UniProtKB-ARBA"/>
</dbReference>
<evidence type="ECO:0000313" key="27">
    <source>
        <dbReference type="Proteomes" id="UP000276834"/>
    </source>
</evidence>
<feature type="domain" description="Laminin EGF-like" evidence="24">
    <location>
        <begin position="617"/>
        <end position="668"/>
    </location>
</feature>
<evidence type="ECO:0000256" key="15">
    <source>
        <dbReference type="ARBA" id="ARBA00075415"/>
    </source>
</evidence>
<feature type="coiled-coil region" evidence="22">
    <location>
        <begin position="1268"/>
        <end position="1333"/>
    </location>
</feature>
<evidence type="ECO:0000256" key="13">
    <source>
        <dbReference type="ARBA" id="ARBA00071083"/>
    </source>
</evidence>
<dbReference type="GO" id="GO:0009887">
    <property type="term" value="P:animal organ morphogenesis"/>
    <property type="evidence" value="ECO:0007669"/>
    <property type="project" value="TreeGrafter"/>
</dbReference>
<evidence type="ECO:0000259" key="24">
    <source>
        <dbReference type="PROSITE" id="PS50027"/>
    </source>
</evidence>
<feature type="disulfide bond" evidence="21">
    <location>
        <begin position="773"/>
        <end position="785"/>
    </location>
</feature>